<dbReference type="PANTHER" id="PTHR31446">
    <property type="entry name" value="ACID PHOSPHATASE/VANADIUM-DEPENDENT HALOPEROXIDASE-RELATED PROTEIN"/>
    <property type="match status" value="1"/>
</dbReference>
<organism evidence="1">
    <name type="scientific">bioreactor metagenome</name>
    <dbReference type="NCBI Taxonomy" id="1076179"/>
    <lineage>
        <taxon>unclassified sequences</taxon>
        <taxon>metagenomes</taxon>
        <taxon>ecological metagenomes</taxon>
    </lineage>
</organism>
<gene>
    <name evidence="1" type="ORF">SDC9_181907</name>
</gene>
<evidence type="ECO:0008006" key="2">
    <source>
        <dbReference type="Google" id="ProtNLM"/>
    </source>
</evidence>
<accession>A0A645HE87</accession>
<proteinExistence type="predicted"/>
<name>A0A645HE87_9ZZZZ</name>
<reference evidence="1" key="1">
    <citation type="submission" date="2019-08" db="EMBL/GenBank/DDBJ databases">
        <authorList>
            <person name="Kucharzyk K."/>
            <person name="Murdoch R.W."/>
            <person name="Higgins S."/>
            <person name="Loffler F."/>
        </authorList>
    </citation>
    <scope>NUCLEOTIDE SEQUENCE</scope>
</reference>
<dbReference type="PANTHER" id="PTHR31446:SF29">
    <property type="entry name" value="ACID PHOSPHATASE_VANADIUM-DEPENDENT HALOPEROXIDASE-RELATED PROTEIN"/>
    <property type="match status" value="1"/>
</dbReference>
<dbReference type="EMBL" id="VSSQ01087443">
    <property type="protein sequence ID" value="MPN34414.1"/>
    <property type="molecule type" value="Genomic_DNA"/>
</dbReference>
<evidence type="ECO:0000313" key="1">
    <source>
        <dbReference type="EMBL" id="MPN34414.1"/>
    </source>
</evidence>
<protein>
    <recommendedName>
        <fullName evidence="2">Divergent PAP2 family protein</fullName>
    </recommendedName>
</protein>
<sequence>MYDASGVRRAVGKQAAILNKIVEDLQNKKHIEHETLKELVGHTPKEVILGAILGIVVGAIMA</sequence>
<dbReference type="InterPro" id="IPR003832">
    <property type="entry name" value="DUF212"/>
</dbReference>
<comment type="caution">
    <text evidence="1">The sequence shown here is derived from an EMBL/GenBank/DDBJ whole genome shotgun (WGS) entry which is preliminary data.</text>
</comment>
<dbReference type="Pfam" id="PF02681">
    <property type="entry name" value="DUF212"/>
    <property type="match status" value="1"/>
</dbReference>
<dbReference type="AlphaFoldDB" id="A0A645HE87"/>